<evidence type="ECO:0000256" key="1">
    <source>
        <dbReference type="SAM" id="SignalP"/>
    </source>
</evidence>
<dbReference type="GO" id="GO:0001669">
    <property type="term" value="C:acrosomal vesicle"/>
    <property type="evidence" value="ECO:0007669"/>
    <property type="project" value="InterPro"/>
</dbReference>
<gene>
    <name evidence="2" type="ORF">NYPRO_LOCUS13864</name>
</gene>
<dbReference type="PROSITE" id="PS51257">
    <property type="entry name" value="PROKAR_LIPOPROTEIN"/>
    <property type="match status" value="1"/>
</dbReference>
<evidence type="ECO:0000313" key="3">
    <source>
        <dbReference type="Proteomes" id="UP000645828"/>
    </source>
</evidence>
<accession>A0A811YY15</accession>
<organism evidence="2 3">
    <name type="scientific">Nyctereutes procyonoides</name>
    <name type="common">Raccoon dog</name>
    <name type="synonym">Canis procyonoides</name>
    <dbReference type="NCBI Taxonomy" id="34880"/>
    <lineage>
        <taxon>Eukaryota</taxon>
        <taxon>Metazoa</taxon>
        <taxon>Chordata</taxon>
        <taxon>Craniata</taxon>
        <taxon>Vertebrata</taxon>
        <taxon>Euteleostomi</taxon>
        <taxon>Mammalia</taxon>
        <taxon>Eutheria</taxon>
        <taxon>Laurasiatheria</taxon>
        <taxon>Carnivora</taxon>
        <taxon>Caniformia</taxon>
        <taxon>Canidae</taxon>
        <taxon>Nyctereutes</taxon>
    </lineage>
</organism>
<dbReference type="Pfam" id="PF15307">
    <property type="entry name" value="SPACA7"/>
    <property type="match status" value="1"/>
</dbReference>
<dbReference type="Proteomes" id="UP000645828">
    <property type="component" value="Unassembled WGS sequence"/>
</dbReference>
<name>A0A811YY15_NYCPR</name>
<protein>
    <submittedName>
        <fullName evidence="2">(raccoon dog) hypothetical protein</fullName>
    </submittedName>
</protein>
<keyword evidence="1" id="KW-0732">Signal</keyword>
<reference evidence="2" key="1">
    <citation type="submission" date="2020-12" db="EMBL/GenBank/DDBJ databases">
        <authorList>
            <consortium name="Molecular Ecology Group"/>
        </authorList>
    </citation>
    <scope>NUCLEOTIDE SEQUENCE</scope>
    <source>
        <strain evidence="2">TBG_1078</strain>
    </source>
</reference>
<feature type="signal peptide" evidence="1">
    <location>
        <begin position="1"/>
        <end position="22"/>
    </location>
</feature>
<dbReference type="AlphaFoldDB" id="A0A811YY15"/>
<feature type="chain" id="PRO_5032878421" evidence="1">
    <location>
        <begin position="23"/>
        <end position="168"/>
    </location>
</feature>
<comment type="caution">
    <text evidence="2">The sequence shown here is derived from an EMBL/GenBank/DDBJ whole genome shotgun (WGS) entry which is preliminary data.</text>
</comment>
<sequence>MAGNRGVTVFVLLLSCWHEAKLQPINMTSGPSTEMPPRSKGQEDIPGVFDEILVQEMLDPNKSSMAAKQRTASTLSTKFFKDKNTLMDETFQVGAPQSYHGLSDNSQFSIGNEDKIFNNEHSIDESYQIGSPEGFGKKNLQNDQYKKLSILDKILQNIGKSAAGHSLQ</sequence>
<evidence type="ECO:0000313" key="2">
    <source>
        <dbReference type="EMBL" id="CAD7681072.1"/>
    </source>
</evidence>
<dbReference type="EMBL" id="CAJHUB010000750">
    <property type="protein sequence ID" value="CAD7681072.1"/>
    <property type="molecule type" value="Genomic_DNA"/>
</dbReference>
<keyword evidence="3" id="KW-1185">Reference proteome</keyword>
<dbReference type="InterPro" id="IPR029301">
    <property type="entry name" value="SPACA7"/>
</dbReference>
<proteinExistence type="predicted"/>